<keyword evidence="4" id="KW-0804">Transcription</keyword>
<dbReference type="EMBL" id="JBDFQZ010000003">
    <property type="protein sequence ID" value="KAK9742664.1"/>
    <property type="molecule type" value="Genomic_DNA"/>
</dbReference>
<dbReference type="InterPro" id="IPR004827">
    <property type="entry name" value="bZIP"/>
</dbReference>
<evidence type="ECO:0000256" key="1">
    <source>
        <dbReference type="ARBA" id="ARBA00004123"/>
    </source>
</evidence>
<keyword evidence="9" id="KW-1185">Reference proteome</keyword>
<evidence type="ECO:0000256" key="5">
    <source>
        <dbReference type="ARBA" id="ARBA00023242"/>
    </source>
</evidence>
<dbReference type="SMART" id="SM00338">
    <property type="entry name" value="BRLZ"/>
    <property type="match status" value="1"/>
</dbReference>
<dbReference type="GO" id="GO:0005634">
    <property type="term" value="C:nucleus"/>
    <property type="evidence" value="ECO:0007669"/>
    <property type="project" value="UniProtKB-SubCell"/>
</dbReference>
<keyword evidence="6" id="KW-0175">Coiled coil</keyword>
<dbReference type="Gene3D" id="1.20.5.170">
    <property type="match status" value="1"/>
</dbReference>
<reference evidence="8" key="1">
    <citation type="submission" date="2024-03" db="EMBL/GenBank/DDBJ databases">
        <title>WGS assembly of Saponaria officinalis var. Norfolk2.</title>
        <authorList>
            <person name="Jenkins J."/>
            <person name="Shu S."/>
            <person name="Grimwood J."/>
            <person name="Barry K."/>
            <person name="Goodstein D."/>
            <person name="Schmutz J."/>
            <person name="Leebens-Mack J."/>
            <person name="Osbourn A."/>
        </authorList>
    </citation>
    <scope>NUCLEOTIDE SEQUENCE [LARGE SCALE GENOMIC DNA]</scope>
    <source>
        <strain evidence="8">JIC</strain>
    </source>
</reference>
<dbReference type="GO" id="GO:0003700">
    <property type="term" value="F:DNA-binding transcription factor activity"/>
    <property type="evidence" value="ECO:0007669"/>
    <property type="project" value="InterPro"/>
</dbReference>
<keyword evidence="3" id="KW-0238">DNA-binding</keyword>
<comment type="subcellular location">
    <subcellularLocation>
        <location evidence="1">Nucleus</location>
    </subcellularLocation>
</comment>
<dbReference type="AlphaFoldDB" id="A0AAW1MAN1"/>
<dbReference type="Pfam" id="PF00170">
    <property type="entry name" value="bZIP_1"/>
    <property type="match status" value="1"/>
</dbReference>
<dbReference type="PROSITE" id="PS50217">
    <property type="entry name" value="BZIP"/>
    <property type="match status" value="1"/>
</dbReference>
<dbReference type="PANTHER" id="PTHR45764:SF38">
    <property type="entry name" value="BZIP TRANSCRIPTION FACTOR 44"/>
    <property type="match status" value="1"/>
</dbReference>
<gene>
    <name evidence="8" type="ORF">RND81_03G189600</name>
</gene>
<accession>A0AAW1MAN1</accession>
<evidence type="ECO:0000313" key="8">
    <source>
        <dbReference type="EMBL" id="KAK9742664.1"/>
    </source>
</evidence>
<dbReference type="Proteomes" id="UP001443914">
    <property type="component" value="Unassembled WGS sequence"/>
</dbReference>
<comment type="caution">
    <text evidence="8">The sequence shown here is derived from an EMBL/GenBank/DDBJ whole genome shotgun (WGS) entry which is preliminary data.</text>
</comment>
<keyword evidence="5" id="KW-0539">Nucleus</keyword>
<dbReference type="InterPro" id="IPR045314">
    <property type="entry name" value="bZIP_plant_GBF1"/>
</dbReference>
<protein>
    <recommendedName>
        <fullName evidence="7">BZIP domain-containing protein</fullName>
    </recommendedName>
</protein>
<dbReference type="GO" id="GO:0046982">
    <property type="term" value="F:protein heterodimerization activity"/>
    <property type="evidence" value="ECO:0007669"/>
    <property type="project" value="UniProtKB-ARBA"/>
</dbReference>
<dbReference type="CDD" id="cd14702">
    <property type="entry name" value="bZIP_plant_GBF1"/>
    <property type="match status" value="1"/>
</dbReference>
<dbReference type="InterPro" id="IPR046347">
    <property type="entry name" value="bZIP_sf"/>
</dbReference>
<evidence type="ECO:0000256" key="2">
    <source>
        <dbReference type="ARBA" id="ARBA00023015"/>
    </source>
</evidence>
<dbReference type="PROSITE" id="PS00036">
    <property type="entry name" value="BZIP_BASIC"/>
    <property type="match status" value="1"/>
</dbReference>
<proteinExistence type="predicted"/>
<evidence type="ECO:0000313" key="9">
    <source>
        <dbReference type="Proteomes" id="UP001443914"/>
    </source>
</evidence>
<evidence type="ECO:0000259" key="7">
    <source>
        <dbReference type="PROSITE" id="PS50217"/>
    </source>
</evidence>
<name>A0AAW1MAN1_SAPOF</name>
<evidence type="ECO:0000256" key="6">
    <source>
        <dbReference type="SAM" id="Coils"/>
    </source>
</evidence>
<dbReference type="PANTHER" id="PTHR45764">
    <property type="entry name" value="BZIP TRANSCRIPTION FACTOR 44"/>
    <property type="match status" value="1"/>
</dbReference>
<evidence type="ECO:0000256" key="3">
    <source>
        <dbReference type="ARBA" id="ARBA00023125"/>
    </source>
</evidence>
<organism evidence="8 9">
    <name type="scientific">Saponaria officinalis</name>
    <name type="common">Common soapwort</name>
    <name type="synonym">Lychnis saponaria</name>
    <dbReference type="NCBI Taxonomy" id="3572"/>
    <lineage>
        <taxon>Eukaryota</taxon>
        <taxon>Viridiplantae</taxon>
        <taxon>Streptophyta</taxon>
        <taxon>Embryophyta</taxon>
        <taxon>Tracheophyta</taxon>
        <taxon>Spermatophyta</taxon>
        <taxon>Magnoliopsida</taxon>
        <taxon>eudicotyledons</taxon>
        <taxon>Gunneridae</taxon>
        <taxon>Pentapetalae</taxon>
        <taxon>Caryophyllales</taxon>
        <taxon>Caryophyllaceae</taxon>
        <taxon>Caryophylleae</taxon>
        <taxon>Saponaria</taxon>
    </lineage>
</organism>
<feature type="domain" description="BZIP" evidence="7">
    <location>
        <begin position="29"/>
        <end position="92"/>
    </location>
</feature>
<dbReference type="SUPFAM" id="SSF57959">
    <property type="entry name" value="Leucine zipper domain"/>
    <property type="match status" value="1"/>
</dbReference>
<dbReference type="GO" id="GO:0045893">
    <property type="term" value="P:positive regulation of DNA-templated transcription"/>
    <property type="evidence" value="ECO:0007669"/>
    <property type="project" value="TreeGrafter"/>
</dbReference>
<dbReference type="FunFam" id="1.20.5.170:FF:000020">
    <property type="entry name" value="BZIP transcription factor"/>
    <property type="match status" value="1"/>
</dbReference>
<sequence>MATSSGNTTATTISSSTSIENEQVTVIIDEKKRKRMTSNRESARRSRVKKQQHVDDLTAEIARFRRENDQVGQTINLTGQQFMNVEFENSVLRAQMSELSQRLDSLNGIVNDINTLNGVRLFEDNMGDFRIMNGYFGNFTENICNDPWNLGLLEPTHHVLIFNSKERVIWELCPIITLPFST</sequence>
<dbReference type="GO" id="GO:0000976">
    <property type="term" value="F:transcription cis-regulatory region binding"/>
    <property type="evidence" value="ECO:0007669"/>
    <property type="project" value="TreeGrafter"/>
</dbReference>
<keyword evidence="2" id="KW-0805">Transcription regulation</keyword>
<evidence type="ECO:0000256" key="4">
    <source>
        <dbReference type="ARBA" id="ARBA00023163"/>
    </source>
</evidence>
<feature type="coiled-coil region" evidence="6">
    <location>
        <begin position="47"/>
        <end position="74"/>
    </location>
</feature>